<dbReference type="Gene3D" id="2.130.10.10">
    <property type="entry name" value="YVTN repeat-like/Quinoprotein amine dehydrogenase"/>
    <property type="match status" value="1"/>
</dbReference>
<dbReference type="PANTHER" id="PTHR16453:SF9">
    <property type="entry name" value="GATOR COMPLEX PROTEIN MIOS"/>
    <property type="match status" value="1"/>
</dbReference>
<proteinExistence type="inferred from homology"/>
<dbReference type="Pfam" id="PF17034">
    <property type="entry name" value="zinc_ribbon_16"/>
    <property type="match status" value="1"/>
</dbReference>
<name>A0A9W8A6C8_9FUNG</name>
<dbReference type="InterPro" id="IPR049092">
    <property type="entry name" value="MIOS_a-sol"/>
</dbReference>
<evidence type="ECO:0000313" key="8">
    <source>
        <dbReference type="Proteomes" id="UP001150569"/>
    </source>
</evidence>
<comment type="caution">
    <text evidence="7">The sequence shown here is derived from an EMBL/GenBank/DDBJ whole genome shotgun (WGS) entry which is preliminary data.</text>
</comment>
<dbReference type="SUPFAM" id="SSF50978">
    <property type="entry name" value="WD40 repeat-like"/>
    <property type="match status" value="1"/>
</dbReference>
<evidence type="ECO:0000256" key="4">
    <source>
        <dbReference type="SAM" id="MobiDB-lite"/>
    </source>
</evidence>
<keyword evidence="2" id="KW-0853">WD repeat</keyword>
<feature type="region of interest" description="Disordered" evidence="4">
    <location>
        <begin position="404"/>
        <end position="430"/>
    </location>
</feature>
<keyword evidence="8" id="KW-1185">Reference proteome</keyword>
<dbReference type="GO" id="GO:1904263">
    <property type="term" value="P:positive regulation of TORC1 signaling"/>
    <property type="evidence" value="ECO:0007669"/>
    <property type="project" value="TreeGrafter"/>
</dbReference>
<evidence type="ECO:0000259" key="5">
    <source>
        <dbReference type="Pfam" id="PF17034"/>
    </source>
</evidence>
<gene>
    <name evidence="7" type="ORF">IWQ60_005282</name>
</gene>
<protein>
    <submittedName>
        <fullName evidence="7">Uncharacterized protein</fullName>
    </submittedName>
</protein>
<dbReference type="PANTHER" id="PTHR16453">
    <property type="entry name" value="WD40 DOMAIN-CONTAINING PROTEIN MIO FAMILY MEMBER"/>
    <property type="match status" value="1"/>
</dbReference>
<dbReference type="InterPro" id="IPR036322">
    <property type="entry name" value="WD40_repeat_dom_sf"/>
</dbReference>
<organism evidence="7 8">
    <name type="scientific">Tieghemiomyces parasiticus</name>
    <dbReference type="NCBI Taxonomy" id="78921"/>
    <lineage>
        <taxon>Eukaryota</taxon>
        <taxon>Fungi</taxon>
        <taxon>Fungi incertae sedis</taxon>
        <taxon>Zoopagomycota</taxon>
        <taxon>Kickxellomycotina</taxon>
        <taxon>Dimargaritomycetes</taxon>
        <taxon>Dimargaritales</taxon>
        <taxon>Dimargaritaceae</taxon>
        <taxon>Tieghemiomyces</taxon>
    </lineage>
</organism>
<dbReference type="CDD" id="cd16691">
    <property type="entry name" value="mRING-H2-C3H3C2_Mio"/>
    <property type="match status" value="1"/>
</dbReference>
<dbReference type="Proteomes" id="UP001150569">
    <property type="component" value="Unassembled WGS sequence"/>
</dbReference>
<reference evidence="7" key="1">
    <citation type="submission" date="2022-07" db="EMBL/GenBank/DDBJ databases">
        <title>Phylogenomic reconstructions and comparative analyses of Kickxellomycotina fungi.</title>
        <authorList>
            <person name="Reynolds N.K."/>
            <person name="Stajich J.E."/>
            <person name="Barry K."/>
            <person name="Grigoriev I.V."/>
            <person name="Crous P."/>
            <person name="Smith M.E."/>
        </authorList>
    </citation>
    <scope>NUCLEOTIDE SEQUENCE</scope>
    <source>
        <strain evidence="7">RSA 861</strain>
    </source>
</reference>
<comment type="similarity">
    <text evidence="1">Belongs to the WD repeat mio family.</text>
</comment>
<accession>A0A9W8A6C8</accession>
<feature type="domain" description="MIOS-like alpha-solenoid" evidence="6">
    <location>
        <begin position="601"/>
        <end position="840"/>
    </location>
</feature>
<keyword evidence="3" id="KW-0677">Repeat</keyword>
<evidence type="ECO:0000256" key="1">
    <source>
        <dbReference type="ARBA" id="ARBA00009713"/>
    </source>
</evidence>
<dbReference type="Pfam" id="PF21720">
    <property type="entry name" value="MIOS_WD40"/>
    <property type="match status" value="1"/>
</dbReference>
<dbReference type="InterPro" id="IPR015943">
    <property type="entry name" value="WD40/YVTN_repeat-like_dom_sf"/>
</dbReference>
<dbReference type="OrthoDB" id="341486at2759"/>
<sequence length="1096" mass="120710">MSSSCVLLWSPHPRSQDFVLVQDHTLRMYRWQPPSDSQPNQESTVLALCHNQRKIDCISWSHDPVVQDLVALGVGTGQVLILRLSEHPRTGSGLPTPLSLSAQLPPAPLPETSLPILPRRPSDPEGLAAAAAGSSTRLAITHGRNCQSLSFSPHEHKWLAVGLARHRNEHGLLIWDTERLQTTATLGPLADDGDYSGLDPLTVAVPTSPDTSAVVRPFVSTASSSGSRGAPAASPGNPRRPLRMVYFTTSNPRNPSVDRPVATFSFKESVAAMAWLDAYPKCLLVGGLAATRPMIHMYDIRKNKAAFRHETPAVYGLASDPFDSYRFASYAAGGNICVWDTRFMLRELLHIDSGITSEKAWQKMAFSPHRRGILACLGQETDFIKLNCLETVSTQHLAANPTGNAGDTAWSLPSVESHEDGATTPAPADVPRVPDTFLWRTRLIHTDPPAPLTAFTWIPTDTPAANRYRMLTLNRTGNLESRTIEEVPRAAWNPHGSLAVADEAHSKILDPWAVIPPAGSDQNPSLAAAAPALSAAGELANLTSLADLPNLFARRATLRQTKEVSSATARLRRRATEWGGPLTSHDAPAVAQLRGDISMVMKQRAAQGYGMDPARNLTIIGSDTALHEAWAYIRDSVELMDEDAELIAGNHRLSFMGIQKVLRELSKRDFALLRTKLAELEARQGNDSDDPRYPGPELTVQRKLALRMSGCHYNRRRLEEILVGLEKAGSYEQAAAIALFHDCRERCITALARSGRPELEMVAMVLAAHAARAVDRSNTAYIEEWQTMNRRFLQGTPTAPAVTDPYLRAIFKYYYNEDWSDVLNEQGLSMKERLSIALRFLDDQKLLAYVKENTEATTKTGNLEGLILTGLTDHDMPLLRAYVNATADVQTAALILSFSSVQPSPDSVKDRCVEGYRDLLDQWTMYTTRANFDIARGKWFRRYHITTPMMAQSQTIVRCTYCNINLMQNLNLVGGAGVAVAGIDRESGGRRFPYMGANRFDATVGDTSMQCPACKAPLPSCPICLLSLGTPPAVFTATTGKSKRGEHAATPIPCEWWFMWCQTCRHGGHQKHMSEWFLNHKVCPVADCLCHCRELD</sequence>
<feature type="region of interest" description="Disordered" evidence="4">
    <location>
        <begin position="220"/>
        <end position="241"/>
    </location>
</feature>
<dbReference type="GO" id="GO:0005737">
    <property type="term" value="C:cytoplasm"/>
    <property type="evidence" value="ECO:0007669"/>
    <property type="project" value="TreeGrafter"/>
</dbReference>
<evidence type="ECO:0000256" key="2">
    <source>
        <dbReference type="ARBA" id="ARBA00022574"/>
    </source>
</evidence>
<feature type="domain" description="GATOR2 complex protein MIO zinc-ribbon like" evidence="5">
    <location>
        <begin position="1007"/>
        <end position="1094"/>
    </location>
</feature>
<evidence type="ECO:0000313" key="7">
    <source>
        <dbReference type="EMBL" id="KAJ1924302.1"/>
    </source>
</evidence>
<evidence type="ECO:0000256" key="3">
    <source>
        <dbReference type="ARBA" id="ARBA00022737"/>
    </source>
</evidence>
<dbReference type="EMBL" id="JANBPT010000281">
    <property type="protein sequence ID" value="KAJ1924302.1"/>
    <property type="molecule type" value="Genomic_DNA"/>
</dbReference>
<dbReference type="InterPro" id="IPR037593">
    <property type="entry name" value="MIOS/Sea4"/>
</dbReference>
<feature type="compositionally biased region" description="Low complexity" evidence="4">
    <location>
        <begin position="222"/>
        <end position="239"/>
    </location>
</feature>
<dbReference type="AlphaFoldDB" id="A0A9W8A6C8"/>
<dbReference type="Pfam" id="PF21719">
    <property type="entry name" value="MIOS_a-sol"/>
    <property type="match status" value="1"/>
</dbReference>
<dbReference type="InterPro" id="IPR031488">
    <property type="entry name" value="Zn_ribbon_mio"/>
</dbReference>
<evidence type="ECO:0000259" key="6">
    <source>
        <dbReference type="Pfam" id="PF21719"/>
    </source>
</evidence>